<dbReference type="SUPFAM" id="SSF56219">
    <property type="entry name" value="DNase I-like"/>
    <property type="match status" value="1"/>
</dbReference>
<evidence type="ECO:0000259" key="2">
    <source>
        <dbReference type="Pfam" id="PF03372"/>
    </source>
</evidence>
<proteinExistence type="predicted"/>
<keyword evidence="4" id="KW-1185">Reference proteome</keyword>
<protein>
    <recommendedName>
        <fullName evidence="2">Endonuclease/exonuclease/phosphatase domain-containing protein</fullName>
    </recommendedName>
</protein>
<gene>
    <name evidence="3" type="ORF">MEDL_40151</name>
</gene>
<feature type="region of interest" description="Disordered" evidence="1">
    <location>
        <begin position="620"/>
        <end position="641"/>
    </location>
</feature>
<dbReference type="Proteomes" id="UP000683360">
    <property type="component" value="Unassembled WGS sequence"/>
</dbReference>
<dbReference type="PANTHER" id="PTHR47510:SF3">
    <property type="entry name" value="ENDO_EXONUCLEASE_PHOSPHATASE DOMAIN-CONTAINING PROTEIN"/>
    <property type="match status" value="1"/>
</dbReference>
<dbReference type="Gene3D" id="3.60.10.10">
    <property type="entry name" value="Endonuclease/exonuclease/phosphatase"/>
    <property type="match status" value="1"/>
</dbReference>
<evidence type="ECO:0000256" key="1">
    <source>
        <dbReference type="SAM" id="MobiDB-lite"/>
    </source>
</evidence>
<sequence>MSYKRSLHLACWNINGFKHKGYNKYSDPRFIKELSNKDIICLQETHCSFEDSLSLPGFKSVNLIRPKSKRTNKRSGGLSILVKNEIKSGVKFLEHSNNDYIWLKLSSSLFNLPEDIYLCFIYDPPENSSYTHSLNEDIFDLIEKDIAMYSTLGKIVLAGDLNARTGSGELDFIDNDSQDNLIPLYDNYNPDYDISVRHSKDVHLSTRGKLLNDICVQTGLRILNGRTRGDFIGQLTCHNPRGSSVVDYFIVSEELLDKVAFFKVHDFLADLSDHSQVSIMLNIDMKVPVLDIQSEHSQITPPKYIWNDESVLKFQTALTSNDMQEKISKFMSDDSDSQNMTLKLNDIICEAADKSLKQILPKTPNSVKSNTKTIKKQPKWFDFSLIKMRKQLDDKEKLFKKYNNDPIVRGNFFSFLKLYRKTRKNKYKQFRKDLVVQLDNMRDNNPSQYWALLQSLSNESSTKGDTSNISNSDWLHYFKKLNSNSLPVNKELIDSLNKLEKHNIFTELDYKITEKEINEAVKSLKNNKSSSFDSIINEMLKCSQSFLLKCFVKIFNKVLTSGKFPDIWAKGFIVPLHKSGSKDDPSNFRGITIGSCVRSIHSTKLMVKNTRDKHHEHIQENLESMDLPQEQMEDDTKGGNSEKVQVVELEASAEKIQESLGLMDLPQKQVEDGAKGGKSEQAHEVELEASAEKMALTQESLGLMDTPQKQVEDNAKGGNSENAEVDTTKEKMDADQSEEGTKTEKPKNQEEKEKSKNRARSFILKINITNKMLEGGNNLITTNSAQQTVKVSIGGENTCVKLFKYDI</sequence>
<dbReference type="Pfam" id="PF03372">
    <property type="entry name" value="Exo_endo_phos"/>
    <property type="match status" value="1"/>
</dbReference>
<dbReference type="InterPro" id="IPR036691">
    <property type="entry name" value="Endo/exonu/phosph_ase_sf"/>
</dbReference>
<dbReference type="OrthoDB" id="6054043at2759"/>
<feature type="region of interest" description="Disordered" evidence="1">
    <location>
        <begin position="702"/>
        <end position="758"/>
    </location>
</feature>
<feature type="region of interest" description="Disordered" evidence="1">
    <location>
        <begin position="659"/>
        <end position="684"/>
    </location>
</feature>
<evidence type="ECO:0000313" key="3">
    <source>
        <dbReference type="EMBL" id="CAG2227113.1"/>
    </source>
</evidence>
<organism evidence="3 4">
    <name type="scientific">Mytilus edulis</name>
    <name type="common">Blue mussel</name>
    <dbReference type="NCBI Taxonomy" id="6550"/>
    <lineage>
        <taxon>Eukaryota</taxon>
        <taxon>Metazoa</taxon>
        <taxon>Spiralia</taxon>
        <taxon>Lophotrochozoa</taxon>
        <taxon>Mollusca</taxon>
        <taxon>Bivalvia</taxon>
        <taxon>Autobranchia</taxon>
        <taxon>Pteriomorphia</taxon>
        <taxon>Mytilida</taxon>
        <taxon>Mytiloidea</taxon>
        <taxon>Mytilidae</taxon>
        <taxon>Mytilinae</taxon>
        <taxon>Mytilus</taxon>
    </lineage>
</organism>
<feature type="compositionally biased region" description="Basic and acidic residues" evidence="1">
    <location>
        <begin position="726"/>
        <end position="756"/>
    </location>
</feature>
<feature type="compositionally biased region" description="Basic and acidic residues" evidence="1">
    <location>
        <begin position="669"/>
        <end position="684"/>
    </location>
</feature>
<dbReference type="AlphaFoldDB" id="A0A8S3T1A7"/>
<accession>A0A8S3T1A7</accession>
<comment type="caution">
    <text evidence="3">The sequence shown here is derived from an EMBL/GenBank/DDBJ whole genome shotgun (WGS) entry which is preliminary data.</text>
</comment>
<dbReference type="InterPro" id="IPR005135">
    <property type="entry name" value="Endo/exonuclease/phosphatase"/>
</dbReference>
<reference evidence="3" key="1">
    <citation type="submission" date="2021-03" db="EMBL/GenBank/DDBJ databases">
        <authorList>
            <person name="Bekaert M."/>
        </authorList>
    </citation>
    <scope>NUCLEOTIDE SEQUENCE</scope>
</reference>
<name>A0A8S3T1A7_MYTED</name>
<dbReference type="GO" id="GO:0003824">
    <property type="term" value="F:catalytic activity"/>
    <property type="evidence" value="ECO:0007669"/>
    <property type="project" value="InterPro"/>
</dbReference>
<feature type="domain" description="Endonuclease/exonuclease/phosphatase" evidence="2">
    <location>
        <begin position="12"/>
        <end position="274"/>
    </location>
</feature>
<dbReference type="PANTHER" id="PTHR47510">
    <property type="entry name" value="REVERSE TRANSCRIPTASE DOMAIN-CONTAINING PROTEIN"/>
    <property type="match status" value="1"/>
</dbReference>
<evidence type="ECO:0000313" key="4">
    <source>
        <dbReference type="Proteomes" id="UP000683360"/>
    </source>
</evidence>
<dbReference type="EMBL" id="CAJPWZ010001949">
    <property type="protein sequence ID" value="CAG2227113.1"/>
    <property type="molecule type" value="Genomic_DNA"/>
</dbReference>